<dbReference type="InterPro" id="IPR007052">
    <property type="entry name" value="CS_dom"/>
</dbReference>
<feature type="region of interest" description="Disordered" evidence="2">
    <location>
        <begin position="118"/>
        <end position="168"/>
    </location>
</feature>
<dbReference type="Pfam" id="PF14050">
    <property type="entry name" value="Nudc_N"/>
    <property type="match status" value="1"/>
</dbReference>
<dbReference type="PANTHER" id="PTHR12356">
    <property type="entry name" value="NUCLEAR MOVEMENT PROTEIN NUDC"/>
    <property type="match status" value="1"/>
</dbReference>
<accession>A0ABD0TCD2</accession>
<name>A0ABD0TCD2_LOXSC</name>
<evidence type="ECO:0000313" key="7">
    <source>
        <dbReference type="Proteomes" id="UP001549921"/>
    </source>
</evidence>
<evidence type="ECO:0000313" key="6">
    <source>
        <dbReference type="Proteomes" id="UP001549920"/>
    </source>
</evidence>
<sequence length="348" mass="39365">MSMAESAEFAKYDDVLTSILVNEKSILGFLSAIFNFLARRTDFYYVPEGAYENMGFPPGVAEELVIKVLRTCDPKNWKAPNGAKKPTDVNNEIMCSTVAQEVEIVADDDDLDVENLSIEQSNTTEESKPTSQVEKTKENIVKEEKGKEKDIASTSIPSAPPIIPVQNSETYNGAERDNYSWSQTIMELDVIVKLPPTIKSAKELKVTINSGDICVACRNDDIIIKDTLPYKIKTMDSFWTFSEGRLLIHLEKIQERWWNKLLNNEKAIDLSKIDCSRPMDELPEDHIAKIRELQWNQEQKLKGLPTSEELRNIEILKKAWNADGSPFKGQEFDPSILNQSNVASLNTQ</sequence>
<evidence type="ECO:0000259" key="3">
    <source>
        <dbReference type="PROSITE" id="PS51203"/>
    </source>
</evidence>
<evidence type="ECO:0000313" key="4">
    <source>
        <dbReference type="EMBL" id="KAL0841040.1"/>
    </source>
</evidence>
<dbReference type="EMBL" id="JBEUOH010000006">
    <property type="protein sequence ID" value="KAL0892847.1"/>
    <property type="molecule type" value="Genomic_DNA"/>
</dbReference>
<evidence type="ECO:0000256" key="2">
    <source>
        <dbReference type="SAM" id="MobiDB-lite"/>
    </source>
</evidence>
<feature type="domain" description="CS" evidence="3">
    <location>
        <begin position="174"/>
        <end position="262"/>
    </location>
</feature>
<gene>
    <name evidence="5" type="ORF">ABMA27_014535</name>
    <name evidence="4" type="ORF">ABMA28_014807</name>
</gene>
<comment type="caution">
    <text evidence="4">The sequence shown here is derived from an EMBL/GenBank/DDBJ whole genome shotgun (WGS) entry which is preliminary data.</text>
</comment>
<dbReference type="SUPFAM" id="SSF49764">
    <property type="entry name" value="HSP20-like chaperones"/>
    <property type="match status" value="1"/>
</dbReference>
<protein>
    <recommendedName>
        <fullName evidence="3">CS domain-containing protein</fullName>
    </recommendedName>
</protein>
<feature type="compositionally biased region" description="Basic and acidic residues" evidence="2">
    <location>
        <begin position="134"/>
        <end position="151"/>
    </location>
</feature>
<dbReference type="Proteomes" id="UP001549921">
    <property type="component" value="Unassembled WGS sequence"/>
</dbReference>
<dbReference type="PANTHER" id="PTHR12356:SF19">
    <property type="entry name" value="NUDC DOMAIN-CONTAINING PROTEIN 3"/>
    <property type="match status" value="1"/>
</dbReference>
<dbReference type="Proteomes" id="UP001549920">
    <property type="component" value="Unassembled WGS sequence"/>
</dbReference>
<dbReference type="Pfam" id="PF04969">
    <property type="entry name" value="CS"/>
    <property type="match status" value="1"/>
</dbReference>
<dbReference type="AlphaFoldDB" id="A0ABD0TCD2"/>
<dbReference type="EMBL" id="JBEDNZ010000006">
    <property type="protein sequence ID" value="KAL0841040.1"/>
    <property type="molecule type" value="Genomic_DNA"/>
</dbReference>
<reference evidence="6 7" key="1">
    <citation type="submission" date="2024-06" db="EMBL/GenBank/DDBJ databases">
        <title>A chromosome-level genome assembly of beet webworm, Loxostege sticticalis.</title>
        <authorList>
            <person name="Zhang Y."/>
        </authorList>
    </citation>
    <scope>NUCLEOTIDE SEQUENCE [LARGE SCALE GENOMIC DNA]</scope>
    <source>
        <strain evidence="5">AQ026</strain>
        <strain evidence="4">AQ028</strain>
        <tissue evidence="4">Male pupae</tissue>
        <tissue evidence="5">Whole body</tissue>
    </source>
</reference>
<evidence type="ECO:0000256" key="1">
    <source>
        <dbReference type="ARBA" id="ARBA00022553"/>
    </source>
</evidence>
<proteinExistence type="predicted"/>
<dbReference type="CDD" id="cd06467">
    <property type="entry name" value="p23_NUDC_like"/>
    <property type="match status" value="1"/>
</dbReference>
<keyword evidence="1" id="KW-0597">Phosphoprotein</keyword>
<dbReference type="InterPro" id="IPR008978">
    <property type="entry name" value="HSP20-like_chaperone"/>
</dbReference>
<organism evidence="4 7">
    <name type="scientific">Loxostege sticticalis</name>
    <name type="common">Beet webworm moth</name>
    <dbReference type="NCBI Taxonomy" id="481309"/>
    <lineage>
        <taxon>Eukaryota</taxon>
        <taxon>Metazoa</taxon>
        <taxon>Ecdysozoa</taxon>
        <taxon>Arthropoda</taxon>
        <taxon>Hexapoda</taxon>
        <taxon>Insecta</taxon>
        <taxon>Pterygota</taxon>
        <taxon>Neoptera</taxon>
        <taxon>Endopterygota</taxon>
        <taxon>Lepidoptera</taxon>
        <taxon>Glossata</taxon>
        <taxon>Ditrysia</taxon>
        <taxon>Pyraloidea</taxon>
        <taxon>Crambidae</taxon>
        <taxon>Pyraustinae</taxon>
        <taxon>Loxostege</taxon>
    </lineage>
</organism>
<dbReference type="InterPro" id="IPR025934">
    <property type="entry name" value="NudC_N_dom"/>
</dbReference>
<feature type="compositionally biased region" description="Polar residues" evidence="2">
    <location>
        <begin position="118"/>
        <end position="133"/>
    </location>
</feature>
<dbReference type="Gene3D" id="2.60.40.790">
    <property type="match status" value="1"/>
</dbReference>
<dbReference type="PROSITE" id="PS51203">
    <property type="entry name" value="CS"/>
    <property type="match status" value="1"/>
</dbReference>
<keyword evidence="6" id="KW-1185">Reference proteome</keyword>
<dbReference type="InterPro" id="IPR037898">
    <property type="entry name" value="NudC_fam"/>
</dbReference>
<evidence type="ECO:0000313" key="5">
    <source>
        <dbReference type="EMBL" id="KAL0892847.1"/>
    </source>
</evidence>